<proteinExistence type="predicted"/>
<sequence>MYPDGSVIGCMDESPYGTRDEICEEWKRTEMEKGIMPSPGGRIFFGRKGK</sequence>
<evidence type="ECO:0000313" key="1">
    <source>
        <dbReference type="EMBL" id="APA09784.1"/>
    </source>
</evidence>
<protein>
    <submittedName>
        <fullName evidence="1">Uncharacterized protein</fullName>
    </submittedName>
</protein>
<evidence type="ECO:0000313" key="2">
    <source>
        <dbReference type="Proteomes" id="UP000177798"/>
    </source>
</evidence>
<dbReference type="RefSeq" id="XP_001593089.1">
    <property type="nucleotide sequence ID" value="XM_001593039.1"/>
</dbReference>
<organism evidence="1 2">
    <name type="scientific">Sclerotinia sclerotiorum (strain ATCC 18683 / 1980 / Ss-1)</name>
    <name type="common">White mold</name>
    <name type="synonym">Whetzelinia sclerotiorum</name>
    <dbReference type="NCBI Taxonomy" id="665079"/>
    <lineage>
        <taxon>Eukaryota</taxon>
        <taxon>Fungi</taxon>
        <taxon>Dikarya</taxon>
        <taxon>Ascomycota</taxon>
        <taxon>Pezizomycotina</taxon>
        <taxon>Leotiomycetes</taxon>
        <taxon>Helotiales</taxon>
        <taxon>Sclerotiniaceae</taxon>
        <taxon>Sclerotinia</taxon>
    </lineage>
</organism>
<dbReference type="VEuPathDB" id="FungiDB:sscle_05g045540"/>
<dbReference type="EMBL" id="CP017818">
    <property type="protein sequence ID" value="APA09784.1"/>
    <property type="molecule type" value="Genomic_DNA"/>
</dbReference>
<accession>A0A1D9Q4B6</accession>
<name>A0A1D9Q4B6_SCLS1</name>
<dbReference type="Proteomes" id="UP000177798">
    <property type="component" value="Chromosome 5"/>
</dbReference>
<dbReference type="KEGG" id="ssl:SS1G_06011"/>
<dbReference type="AlphaFoldDB" id="A0A1D9Q4B6"/>
<gene>
    <name evidence="1" type="ORF">sscle_05g045540</name>
</gene>
<reference evidence="2" key="1">
    <citation type="journal article" date="2017" name="Genome Biol. Evol.">
        <title>The complete genome sequence of the phytopathogenic fungus Sclerotinia sclerotiorum reveals insights into the genome architecture of broad host range pathogens.</title>
        <authorList>
            <person name="Derbyshire M."/>
            <person name="Denton-Giles M."/>
            <person name="Hegedus D."/>
            <person name="Seifbarghy S."/>
            <person name="Rollins J."/>
            <person name="van Kan J."/>
            <person name="Seidl M.F."/>
            <person name="Faino L."/>
            <person name="Mbengue M."/>
            <person name="Navaud O."/>
            <person name="Raffaele S."/>
            <person name="Hammond-Kosack K."/>
            <person name="Heard S."/>
            <person name="Oliver R."/>
        </authorList>
    </citation>
    <scope>NUCLEOTIDE SEQUENCE [LARGE SCALE GENOMIC DNA]</scope>
    <source>
        <strain evidence="2">ATCC 18683 / 1980 / Ss-1</strain>
    </source>
</reference>